<evidence type="ECO:0000313" key="2">
    <source>
        <dbReference type="Proteomes" id="UP000199691"/>
    </source>
</evidence>
<proteinExistence type="predicted"/>
<name>A0A1H0L7U2_9PSEU</name>
<protein>
    <submittedName>
        <fullName evidence="1">Uncharacterized protein</fullName>
    </submittedName>
</protein>
<sequence length="35" mass="3539">MSVLNLTRPGGVPGVELLVCATVLVARLVGGEKSC</sequence>
<reference evidence="2" key="1">
    <citation type="submission" date="2016-10" db="EMBL/GenBank/DDBJ databases">
        <authorList>
            <person name="Varghese N."/>
            <person name="Submissions S."/>
        </authorList>
    </citation>
    <scope>NUCLEOTIDE SEQUENCE [LARGE SCALE GENOMIC DNA]</scope>
    <source>
        <strain evidence="2">CGMCC 4.6609</strain>
    </source>
</reference>
<evidence type="ECO:0000313" key="1">
    <source>
        <dbReference type="EMBL" id="SDO64287.1"/>
    </source>
</evidence>
<dbReference type="AlphaFoldDB" id="A0A1H0L7U2"/>
<gene>
    <name evidence="1" type="ORF">SAMN05421507_103218</name>
</gene>
<keyword evidence="2" id="KW-1185">Reference proteome</keyword>
<dbReference type="Proteomes" id="UP000199691">
    <property type="component" value="Unassembled WGS sequence"/>
</dbReference>
<organism evidence="1 2">
    <name type="scientific">Lentzea jiangxiensis</name>
    <dbReference type="NCBI Taxonomy" id="641025"/>
    <lineage>
        <taxon>Bacteria</taxon>
        <taxon>Bacillati</taxon>
        <taxon>Actinomycetota</taxon>
        <taxon>Actinomycetes</taxon>
        <taxon>Pseudonocardiales</taxon>
        <taxon>Pseudonocardiaceae</taxon>
        <taxon>Lentzea</taxon>
    </lineage>
</organism>
<accession>A0A1H0L7U2</accession>
<dbReference type="EMBL" id="FNIX01000003">
    <property type="protein sequence ID" value="SDO64287.1"/>
    <property type="molecule type" value="Genomic_DNA"/>
</dbReference>